<comment type="caution">
    <text evidence="1">The sequence shown here is derived from an EMBL/GenBank/DDBJ whole genome shotgun (WGS) entry which is preliminary data.</text>
</comment>
<keyword evidence="2" id="KW-1185">Reference proteome</keyword>
<evidence type="ECO:0000313" key="1">
    <source>
        <dbReference type="EMBL" id="OWZ06273.1"/>
    </source>
</evidence>
<protein>
    <submittedName>
        <fullName evidence="1">Uncharacterized protein</fullName>
    </submittedName>
</protein>
<evidence type="ECO:0000313" key="2">
    <source>
        <dbReference type="Proteomes" id="UP000198211"/>
    </source>
</evidence>
<sequence>MLTVVLSGLGEASCTGKTPRTDIGNWNHIGLPYASDERPHGLSERARCGFGDNKAAISTVKNPSSHNDTKHI</sequence>
<name>A0A225VLG7_9STRA</name>
<accession>A0A225VLG7</accession>
<dbReference type="Proteomes" id="UP000198211">
    <property type="component" value="Unassembled WGS sequence"/>
</dbReference>
<dbReference type="EMBL" id="NBNE01004037">
    <property type="protein sequence ID" value="OWZ06273.1"/>
    <property type="molecule type" value="Genomic_DNA"/>
</dbReference>
<dbReference type="AlphaFoldDB" id="A0A225VLG7"/>
<reference evidence="2" key="1">
    <citation type="submission" date="2017-03" db="EMBL/GenBank/DDBJ databases">
        <title>Phytopthora megakarya and P. palmivora, two closely related causual agents of cacao black pod achieved similar genome size and gene model numbers by different mechanisms.</title>
        <authorList>
            <person name="Ali S."/>
            <person name="Shao J."/>
            <person name="Larry D.J."/>
            <person name="Kronmiller B."/>
            <person name="Shen D."/>
            <person name="Strem M.D."/>
            <person name="Melnick R.L."/>
            <person name="Guiltinan M.J."/>
            <person name="Tyler B.M."/>
            <person name="Meinhardt L.W."/>
            <person name="Bailey B.A."/>
        </authorList>
    </citation>
    <scope>NUCLEOTIDE SEQUENCE [LARGE SCALE GENOMIC DNA]</scope>
    <source>
        <strain evidence="2">zdho120</strain>
    </source>
</reference>
<gene>
    <name evidence="1" type="ORF">PHMEG_00021496</name>
</gene>
<proteinExistence type="predicted"/>
<organism evidence="1 2">
    <name type="scientific">Phytophthora megakarya</name>
    <dbReference type="NCBI Taxonomy" id="4795"/>
    <lineage>
        <taxon>Eukaryota</taxon>
        <taxon>Sar</taxon>
        <taxon>Stramenopiles</taxon>
        <taxon>Oomycota</taxon>
        <taxon>Peronosporomycetes</taxon>
        <taxon>Peronosporales</taxon>
        <taxon>Peronosporaceae</taxon>
        <taxon>Phytophthora</taxon>
    </lineage>
</organism>